<organism evidence="1 2">
    <name type="scientific">Halocaridina rubra</name>
    <name type="common">Hawaiian red shrimp</name>
    <dbReference type="NCBI Taxonomy" id="373956"/>
    <lineage>
        <taxon>Eukaryota</taxon>
        <taxon>Metazoa</taxon>
        <taxon>Ecdysozoa</taxon>
        <taxon>Arthropoda</taxon>
        <taxon>Crustacea</taxon>
        <taxon>Multicrustacea</taxon>
        <taxon>Malacostraca</taxon>
        <taxon>Eumalacostraca</taxon>
        <taxon>Eucarida</taxon>
        <taxon>Decapoda</taxon>
        <taxon>Pleocyemata</taxon>
        <taxon>Caridea</taxon>
        <taxon>Atyoidea</taxon>
        <taxon>Atyidae</taxon>
        <taxon>Halocaridina</taxon>
    </lineage>
</organism>
<dbReference type="AlphaFoldDB" id="A0AAN8ZYF4"/>
<keyword evidence="2" id="KW-1185">Reference proteome</keyword>
<comment type="caution">
    <text evidence="1">The sequence shown here is derived from an EMBL/GenBank/DDBJ whole genome shotgun (WGS) entry which is preliminary data.</text>
</comment>
<name>A0AAN8ZYF4_HALRR</name>
<reference evidence="1 2" key="1">
    <citation type="submission" date="2023-11" db="EMBL/GenBank/DDBJ databases">
        <title>Halocaridina rubra genome assembly.</title>
        <authorList>
            <person name="Smith C."/>
        </authorList>
    </citation>
    <scope>NUCLEOTIDE SEQUENCE [LARGE SCALE GENOMIC DNA]</scope>
    <source>
        <strain evidence="1">EP-1</strain>
        <tissue evidence="1">Whole</tissue>
    </source>
</reference>
<evidence type="ECO:0000313" key="1">
    <source>
        <dbReference type="EMBL" id="KAK7065455.1"/>
    </source>
</evidence>
<accession>A0AAN8ZYF4</accession>
<feature type="non-terminal residue" evidence="1">
    <location>
        <position position="54"/>
    </location>
</feature>
<gene>
    <name evidence="1" type="ORF">SK128_016163</name>
</gene>
<evidence type="ECO:0000313" key="2">
    <source>
        <dbReference type="Proteomes" id="UP001381693"/>
    </source>
</evidence>
<dbReference type="Proteomes" id="UP001381693">
    <property type="component" value="Unassembled WGS sequence"/>
</dbReference>
<dbReference type="EMBL" id="JAXCGZ010020783">
    <property type="protein sequence ID" value="KAK7065455.1"/>
    <property type="molecule type" value="Genomic_DNA"/>
</dbReference>
<sequence length="54" mass="6173">MLFLYKIKEKEERNPDTGRGSQLFQAPLLSSDHWRVLISRLSSGHKAQNGESSE</sequence>
<protein>
    <submittedName>
        <fullName evidence="1">Uncharacterized protein</fullName>
    </submittedName>
</protein>
<proteinExistence type="predicted"/>